<sequence>MSKFAPVLRSLAHQPLSRQALPLRAVRCAPVAIRAFHNTTSQRNAALGQPHLLPEFSLRDKVIVVSGGARGLGLVQIEALLEAGATVHAVDRLPSPANDPSSGFSKVSKRAREELGTSLTYHQSDVRNVPELNRIFEGIADTAGRLDGLIAAAGINQETPALEHTAEDADNMMSINFTGAFMTAQAAARQMVRLKQPGSICLIASMSGTIANRGMLAPVYNSSKAAVVQLGRNLAAEWGQHGIRVNTLSPGYILTQMLQNLFDDYPERKTKWAGENMLGRISMPYEYRGAAVFLLSDASSFMTGADLRIDGGHAAW</sequence>
<evidence type="ECO:0000256" key="1">
    <source>
        <dbReference type="ARBA" id="ARBA00006484"/>
    </source>
</evidence>
<evidence type="ECO:0000256" key="2">
    <source>
        <dbReference type="ARBA" id="ARBA00022857"/>
    </source>
</evidence>
<organism evidence="4 5">
    <name type="scientific">Fusarium piperis</name>
    <dbReference type="NCBI Taxonomy" id="1435070"/>
    <lineage>
        <taxon>Eukaryota</taxon>
        <taxon>Fungi</taxon>
        <taxon>Dikarya</taxon>
        <taxon>Ascomycota</taxon>
        <taxon>Pezizomycotina</taxon>
        <taxon>Sordariomycetes</taxon>
        <taxon>Hypocreomycetidae</taxon>
        <taxon>Hypocreales</taxon>
        <taxon>Nectriaceae</taxon>
        <taxon>Fusarium</taxon>
        <taxon>Fusarium solani species complex</taxon>
    </lineage>
</organism>
<keyword evidence="3" id="KW-0560">Oxidoreductase</keyword>
<evidence type="ECO:0000256" key="3">
    <source>
        <dbReference type="ARBA" id="ARBA00023002"/>
    </source>
</evidence>
<evidence type="ECO:0000313" key="5">
    <source>
        <dbReference type="Proteomes" id="UP001140502"/>
    </source>
</evidence>
<evidence type="ECO:0000313" key="4">
    <source>
        <dbReference type="EMBL" id="KAJ4327916.1"/>
    </source>
</evidence>
<name>A0A9W8WKQ8_9HYPO</name>
<dbReference type="OrthoDB" id="1669814at2759"/>
<dbReference type="PRINTS" id="PR00081">
    <property type="entry name" value="GDHRDH"/>
</dbReference>
<dbReference type="AlphaFoldDB" id="A0A9W8WKQ8"/>
<dbReference type="SUPFAM" id="SSF51735">
    <property type="entry name" value="NAD(P)-binding Rossmann-fold domains"/>
    <property type="match status" value="1"/>
</dbReference>
<dbReference type="PANTHER" id="PTHR43008:SF4">
    <property type="entry name" value="CHAIN DEHYDROGENASE, PUTATIVE (AFU_ORTHOLOGUE AFUA_4G08710)-RELATED"/>
    <property type="match status" value="1"/>
</dbReference>
<dbReference type="GO" id="GO:0016616">
    <property type="term" value="F:oxidoreductase activity, acting on the CH-OH group of donors, NAD or NADP as acceptor"/>
    <property type="evidence" value="ECO:0007669"/>
    <property type="project" value="UniProtKB-ARBA"/>
</dbReference>
<proteinExistence type="inferred from homology"/>
<dbReference type="Pfam" id="PF13561">
    <property type="entry name" value="adh_short_C2"/>
    <property type="match status" value="1"/>
</dbReference>
<dbReference type="Gene3D" id="3.40.50.720">
    <property type="entry name" value="NAD(P)-binding Rossmann-like Domain"/>
    <property type="match status" value="1"/>
</dbReference>
<dbReference type="FunFam" id="3.40.50.720:FF:000245">
    <property type="entry name" value="Short chain dehydrogenase, putative"/>
    <property type="match status" value="1"/>
</dbReference>
<comment type="caution">
    <text evidence="4">The sequence shown here is derived from an EMBL/GenBank/DDBJ whole genome shotgun (WGS) entry which is preliminary data.</text>
</comment>
<keyword evidence="5" id="KW-1185">Reference proteome</keyword>
<accession>A0A9W8WKQ8</accession>
<dbReference type="GO" id="GO:0050664">
    <property type="term" value="F:oxidoreductase activity, acting on NAD(P)H, oxygen as acceptor"/>
    <property type="evidence" value="ECO:0007669"/>
    <property type="project" value="TreeGrafter"/>
</dbReference>
<protein>
    <recommendedName>
        <fullName evidence="6">Short chain dehydrogenase</fullName>
    </recommendedName>
</protein>
<dbReference type="InterPro" id="IPR036291">
    <property type="entry name" value="NAD(P)-bd_dom_sf"/>
</dbReference>
<dbReference type="PRINTS" id="PR00080">
    <property type="entry name" value="SDRFAMILY"/>
</dbReference>
<dbReference type="PROSITE" id="PS00061">
    <property type="entry name" value="ADH_SHORT"/>
    <property type="match status" value="1"/>
</dbReference>
<reference evidence="4" key="1">
    <citation type="submission" date="2022-10" db="EMBL/GenBank/DDBJ databases">
        <title>Tapping the CABI collections for fungal endophytes: first genome assemblies for Collariella, Neodidymelliopsis, Ascochyta clinopodiicola, Didymella pomorum, Didymosphaeria variabile, Neocosmospora piperis and Neocucurbitaria cava.</title>
        <authorList>
            <person name="Hill R."/>
        </authorList>
    </citation>
    <scope>NUCLEOTIDE SEQUENCE</scope>
    <source>
        <strain evidence="4">IMI 366586</strain>
    </source>
</reference>
<dbReference type="InterPro" id="IPR020904">
    <property type="entry name" value="Sc_DH/Rdtase_CS"/>
</dbReference>
<dbReference type="InterPro" id="IPR002347">
    <property type="entry name" value="SDR_fam"/>
</dbReference>
<dbReference type="EMBL" id="JAPEUR010000017">
    <property type="protein sequence ID" value="KAJ4327916.1"/>
    <property type="molecule type" value="Genomic_DNA"/>
</dbReference>
<dbReference type="PANTHER" id="PTHR43008">
    <property type="entry name" value="BENZIL REDUCTASE"/>
    <property type="match status" value="1"/>
</dbReference>
<keyword evidence="2" id="KW-0521">NADP</keyword>
<evidence type="ECO:0008006" key="6">
    <source>
        <dbReference type="Google" id="ProtNLM"/>
    </source>
</evidence>
<gene>
    <name evidence="4" type="ORF">N0V84_001589</name>
</gene>
<dbReference type="Proteomes" id="UP001140502">
    <property type="component" value="Unassembled WGS sequence"/>
</dbReference>
<comment type="similarity">
    <text evidence="1">Belongs to the short-chain dehydrogenases/reductases (SDR) family.</text>
</comment>